<dbReference type="AlphaFoldDB" id="A0A815MLX1"/>
<feature type="domain" description="N-acetyltransferase" evidence="3">
    <location>
        <begin position="164"/>
        <end position="310"/>
    </location>
</feature>
<dbReference type="Gene3D" id="3.40.630.30">
    <property type="match status" value="2"/>
</dbReference>
<evidence type="ECO:0000256" key="1">
    <source>
        <dbReference type="ARBA" id="ARBA00022679"/>
    </source>
</evidence>
<dbReference type="PANTHER" id="PTHR43877">
    <property type="entry name" value="AMINOALKYLPHOSPHONATE N-ACETYLTRANSFERASE-RELATED-RELATED"/>
    <property type="match status" value="1"/>
</dbReference>
<evidence type="ECO:0000313" key="4">
    <source>
        <dbReference type="EMBL" id="CAF1418089.1"/>
    </source>
</evidence>
<reference evidence="4" key="1">
    <citation type="submission" date="2021-02" db="EMBL/GenBank/DDBJ databases">
        <authorList>
            <person name="Nowell W R."/>
        </authorList>
    </citation>
    <scope>NUCLEOTIDE SEQUENCE</scope>
</reference>
<keyword evidence="5" id="KW-1185">Reference proteome</keyword>
<evidence type="ECO:0000256" key="2">
    <source>
        <dbReference type="ARBA" id="ARBA00023315"/>
    </source>
</evidence>
<dbReference type="SUPFAM" id="SSF55729">
    <property type="entry name" value="Acyl-CoA N-acyltransferases (Nat)"/>
    <property type="match status" value="2"/>
</dbReference>
<evidence type="ECO:0000259" key="3">
    <source>
        <dbReference type="PROSITE" id="PS51186"/>
    </source>
</evidence>
<organism evidence="4 5">
    <name type="scientific">Adineta ricciae</name>
    <name type="common">Rotifer</name>
    <dbReference type="NCBI Taxonomy" id="249248"/>
    <lineage>
        <taxon>Eukaryota</taxon>
        <taxon>Metazoa</taxon>
        <taxon>Spiralia</taxon>
        <taxon>Gnathifera</taxon>
        <taxon>Rotifera</taxon>
        <taxon>Eurotatoria</taxon>
        <taxon>Bdelloidea</taxon>
        <taxon>Adinetida</taxon>
        <taxon>Adinetidae</taxon>
        <taxon>Adineta</taxon>
    </lineage>
</organism>
<comment type="caution">
    <text evidence="4">The sequence shown here is derived from an EMBL/GenBank/DDBJ whole genome shotgun (WGS) entry which is preliminary data.</text>
</comment>
<dbReference type="EMBL" id="CAJNOR010003479">
    <property type="protein sequence ID" value="CAF1418089.1"/>
    <property type="molecule type" value="Genomic_DNA"/>
</dbReference>
<name>A0A815MLX1_ADIRI</name>
<dbReference type="InterPro" id="IPR050832">
    <property type="entry name" value="Bact_Acetyltransf"/>
</dbReference>
<evidence type="ECO:0000313" key="5">
    <source>
        <dbReference type="Proteomes" id="UP000663828"/>
    </source>
</evidence>
<protein>
    <recommendedName>
        <fullName evidence="3">N-acetyltransferase domain-containing protein</fullName>
    </recommendedName>
</protein>
<dbReference type="CDD" id="cd04301">
    <property type="entry name" value="NAT_SF"/>
    <property type="match status" value="2"/>
</dbReference>
<keyword evidence="1" id="KW-0808">Transferase</keyword>
<gene>
    <name evidence="4" type="ORF">XAT740_LOCUS35050</name>
</gene>
<accession>A0A815MLX1</accession>
<feature type="domain" description="N-acetyltransferase" evidence="3">
    <location>
        <begin position="11"/>
        <end position="159"/>
    </location>
</feature>
<dbReference type="Proteomes" id="UP000663828">
    <property type="component" value="Unassembled WGS sequence"/>
</dbReference>
<dbReference type="Pfam" id="PF00583">
    <property type="entry name" value="Acetyltransf_1"/>
    <property type="match status" value="2"/>
</dbReference>
<dbReference type="InterPro" id="IPR000182">
    <property type="entry name" value="GNAT_dom"/>
</dbReference>
<keyword evidence="2" id="KW-0012">Acyltransferase</keyword>
<dbReference type="InterPro" id="IPR016181">
    <property type="entry name" value="Acyl_CoA_acyltransferase"/>
</dbReference>
<sequence>MSQEIIIPFDENIVRLPSCLAVHKQLRFNLNQFTTEEYASLMQKLCETKQSRICGIVRKDGLETIVLALAFYRAHPTTYEGIRFEVYDLTVDEKERNHGLGTRLLHDLIRQAKECGAPSLVLQCDLTNTDAHRFFFRHGLEISAFTFYLDKIVQGKTHDQIKVVDISDLAKNEDILIRTEGILQQFGPGLSSDKTPYTDQIRNICQLGPARMLVAISNDEKKDVLGVAIYRLSHHLKYSQFIYCDDLITDENKRSLGVGRALMNAMKHEAERLGLNRIALDSDCLQGRAHKFYHREGFRIDQFEMTTVFK</sequence>
<dbReference type="GO" id="GO:0016747">
    <property type="term" value="F:acyltransferase activity, transferring groups other than amino-acyl groups"/>
    <property type="evidence" value="ECO:0007669"/>
    <property type="project" value="InterPro"/>
</dbReference>
<dbReference type="PROSITE" id="PS51186">
    <property type="entry name" value="GNAT"/>
    <property type="match status" value="2"/>
</dbReference>
<proteinExistence type="predicted"/>